<accession>A0A5J6I4D3</accession>
<protein>
    <submittedName>
        <fullName evidence="2">Uncharacterized protein</fullName>
    </submittedName>
</protein>
<feature type="compositionally biased region" description="Pro residues" evidence="1">
    <location>
        <begin position="52"/>
        <end position="64"/>
    </location>
</feature>
<reference evidence="2 3" key="1">
    <citation type="submission" date="2017-09" db="EMBL/GenBank/DDBJ databases">
        <authorList>
            <person name="Lee N."/>
            <person name="Cho B.-K."/>
        </authorList>
    </citation>
    <scope>NUCLEOTIDE SEQUENCE [LARGE SCALE GENOMIC DNA]</scope>
    <source>
        <strain evidence="2 3">ATCC 13740</strain>
    </source>
</reference>
<evidence type="ECO:0000313" key="3">
    <source>
        <dbReference type="Proteomes" id="UP000326598"/>
    </source>
</evidence>
<gene>
    <name evidence="2" type="ORF">CP976_26405</name>
</gene>
<dbReference type="EMBL" id="CP023694">
    <property type="protein sequence ID" value="QEV27296.1"/>
    <property type="molecule type" value="Genomic_DNA"/>
</dbReference>
<sequence>MSPYVCAGARRRCPGLPGAAAPGPPIRPGRPRPQAPDGLNETAGRDVRGSPPAAPPAAPCPRSPPAGAESVP</sequence>
<name>A0A5J6I4D3_STRC4</name>
<dbReference type="AlphaFoldDB" id="A0A5J6I4D3"/>
<evidence type="ECO:0000256" key="1">
    <source>
        <dbReference type="SAM" id="MobiDB-lite"/>
    </source>
</evidence>
<evidence type="ECO:0000313" key="2">
    <source>
        <dbReference type="EMBL" id="QEV27296.1"/>
    </source>
</evidence>
<feature type="compositionally biased region" description="Pro residues" evidence="1">
    <location>
        <begin position="22"/>
        <end position="34"/>
    </location>
</feature>
<feature type="region of interest" description="Disordered" evidence="1">
    <location>
        <begin position="1"/>
        <end position="72"/>
    </location>
</feature>
<dbReference type="Proteomes" id="UP000326598">
    <property type="component" value="Chromosome"/>
</dbReference>
<dbReference type="KEGG" id="scoe:CP976_26405"/>
<proteinExistence type="predicted"/>
<organism evidence="2 3">
    <name type="scientific">Streptomyces coeruleorubidus</name>
    <dbReference type="NCBI Taxonomy" id="116188"/>
    <lineage>
        <taxon>Bacteria</taxon>
        <taxon>Bacillati</taxon>
        <taxon>Actinomycetota</taxon>
        <taxon>Actinomycetes</taxon>
        <taxon>Kitasatosporales</taxon>
        <taxon>Streptomycetaceae</taxon>
        <taxon>Streptomyces</taxon>
    </lineage>
</organism>